<dbReference type="Proteomes" id="UP000480178">
    <property type="component" value="Chromosome"/>
</dbReference>
<dbReference type="KEGG" id="rhoz:GXP67_34550"/>
<organism evidence="1 2">
    <name type="scientific">Rhodocytophaga rosea</name>
    <dbReference type="NCBI Taxonomy" id="2704465"/>
    <lineage>
        <taxon>Bacteria</taxon>
        <taxon>Pseudomonadati</taxon>
        <taxon>Bacteroidota</taxon>
        <taxon>Cytophagia</taxon>
        <taxon>Cytophagales</taxon>
        <taxon>Rhodocytophagaceae</taxon>
        <taxon>Rhodocytophaga</taxon>
    </lineage>
</organism>
<evidence type="ECO:0000313" key="1">
    <source>
        <dbReference type="EMBL" id="QHT71417.1"/>
    </source>
</evidence>
<name>A0A6C0GU17_9BACT</name>
<proteinExistence type="predicted"/>
<dbReference type="PROSITE" id="PS51257">
    <property type="entry name" value="PROKAR_LIPOPROTEIN"/>
    <property type="match status" value="1"/>
</dbReference>
<sequence length="235" mass="27303">MEKRIYFYLTFIFLVACFASCESRKVEPDPSRLGYDYFPLETGSYAIYDVHETYYALTANPITRIYQVKDEVTESFTDLAGETAFKVLRYSRKDPVASWQLDSVWTAKRTPSQAIRIENNVSFVKMVFPLEEQQSWNGNAQNILGEEKYFMQSIDKPYKLSTHEFNNTITVFHKADTLSIVGKDKRLEVYAKDVGMIYKEKVVVYYCQSSSDCLGKKKIDFGSESYYRLNSYGKN</sequence>
<reference evidence="1 2" key="1">
    <citation type="submission" date="2020-01" db="EMBL/GenBank/DDBJ databases">
        <authorList>
            <person name="Kim M.K."/>
        </authorList>
    </citation>
    <scope>NUCLEOTIDE SEQUENCE [LARGE SCALE GENOMIC DNA]</scope>
    <source>
        <strain evidence="1 2">172606-1</strain>
    </source>
</reference>
<gene>
    <name evidence="1" type="ORF">GXP67_34550</name>
</gene>
<accession>A0A6C0GU17</accession>
<dbReference type="EMBL" id="CP048222">
    <property type="protein sequence ID" value="QHT71417.1"/>
    <property type="molecule type" value="Genomic_DNA"/>
</dbReference>
<evidence type="ECO:0000313" key="2">
    <source>
        <dbReference type="Proteomes" id="UP000480178"/>
    </source>
</evidence>
<protein>
    <submittedName>
        <fullName evidence="1">Uncharacterized protein</fullName>
    </submittedName>
</protein>
<dbReference type="RefSeq" id="WP_162447356.1">
    <property type="nucleotide sequence ID" value="NZ_CP048222.1"/>
</dbReference>
<dbReference type="AlphaFoldDB" id="A0A6C0GU17"/>
<keyword evidence="2" id="KW-1185">Reference proteome</keyword>